<dbReference type="Pfam" id="PF04199">
    <property type="entry name" value="Cyclase"/>
    <property type="match status" value="1"/>
</dbReference>
<dbReference type="Proteomes" id="UP000094329">
    <property type="component" value="Unassembled WGS sequence"/>
</dbReference>
<accession>A0ABX3A7T8</accession>
<reference evidence="1 2" key="1">
    <citation type="submission" date="2016-08" db="EMBL/GenBank/DDBJ databases">
        <title>Draft genome sequence of Candidatus Piscirickettsia litoralis, from seawater.</title>
        <authorList>
            <person name="Wan X."/>
            <person name="Lee A.J."/>
            <person name="Hou S."/>
            <person name="Donachie S.P."/>
        </authorList>
    </citation>
    <scope>NUCLEOTIDE SEQUENCE [LARGE SCALE GENOMIC DNA]</scope>
    <source>
        <strain evidence="1 2">Y2</strain>
    </source>
</reference>
<dbReference type="InterPro" id="IPR037175">
    <property type="entry name" value="KFase_sf"/>
</dbReference>
<proteinExistence type="predicted"/>
<protein>
    <submittedName>
        <fullName evidence="1">Cyclase</fullName>
    </submittedName>
</protein>
<dbReference type="SUPFAM" id="SSF102198">
    <property type="entry name" value="Putative cyclase"/>
    <property type="match status" value="1"/>
</dbReference>
<evidence type="ECO:0000313" key="2">
    <source>
        <dbReference type="Proteomes" id="UP000094329"/>
    </source>
</evidence>
<dbReference type="PANTHER" id="PTHR31118:SF12">
    <property type="entry name" value="CYCLASE-LIKE PROTEIN 2"/>
    <property type="match status" value="1"/>
</dbReference>
<dbReference type="EMBL" id="MDTU01000001">
    <property type="protein sequence ID" value="ODN42164.1"/>
    <property type="molecule type" value="Genomic_DNA"/>
</dbReference>
<dbReference type="InterPro" id="IPR007325">
    <property type="entry name" value="KFase/CYL"/>
</dbReference>
<dbReference type="RefSeq" id="WP_069311962.1">
    <property type="nucleotide sequence ID" value="NZ_MDTU01000001.1"/>
</dbReference>
<evidence type="ECO:0000313" key="1">
    <source>
        <dbReference type="EMBL" id="ODN42164.1"/>
    </source>
</evidence>
<sequence length="231" mass="25688">MFDLDKYHLIDLTHFLDEKTPCWEGGCGFSMSMTLDYPEGCRVHSLAMNAGIGTHLDAPRHFCEQGESIDQLKLEKLIAPVIVLDVRKQAEADYLIHMDDIHAFEAQYGQIAEGCFAIGLTGWGQYWHDQNRYRNVDEQEQMHFPGFSLDAAKLLLERKIVGIGIDTLSPDGGNTQFPVHHLILGAGCYIVENLAYCEQLPVTGAYASLLPLNLRDGTESPIRAVAAVPNV</sequence>
<dbReference type="PANTHER" id="PTHR31118">
    <property type="entry name" value="CYCLASE-LIKE PROTEIN 2"/>
    <property type="match status" value="1"/>
</dbReference>
<name>A0ABX3A7T8_9GAMM</name>
<gene>
    <name evidence="1" type="ORF">BGC07_03410</name>
</gene>
<comment type="caution">
    <text evidence="1">The sequence shown here is derived from an EMBL/GenBank/DDBJ whole genome shotgun (WGS) entry which is preliminary data.</text>
</comment>
<dbReference type="Gene3D" id="3.50.30.50">
    <property type="entry name" value="Putative cyclase"/>
    <property type="match status" value="1"/>
</dbReference>
<keyword evidence="2" id="KW-1185">Reference proteome</keyword>
<organism evidence="1 2">
    <name type="scientific">Piscirickettsia litoralis</name>
    <dbReference type="NCBI Taxonomy" id="1891921"/>
    <lineage>
        <taxon>Bacteria</taxon>
        <taxon>Pseudomonadati</taxon>
        <taxon>Pseudomonadota</taxon>
        <taxon>Gammaproteobacteria</taxon>
        <taxon>Thiotrichales</taxon>
        <taxon>Piscirickettsiaceae</taxon>
        <taxon>Piscirickettsia</taxon>
    </lineage>
</organism>